<feature type="region of interest" description="Disordered" evidence="1">
    <location>
        <begin position="411"/>
        <end position="507"/>
    </location>
</feature>
<dbReference type="CDD" id="cd17470">
    <property type="entry name" value="T3SS_Flik_C"/>
    <property type="match status" value="1"/>
</dbReference>
<gene>
    <name evidence="3" type="ORF">CVM52_07500</name>
</gene>
<feature type="region of interest" description="Disordered" evidence="1">
    <location>
        <begin position="327"/>
        <end position="356"/>
    </location>
</feature>
<protein>
    <recommendedName>
        <fullName evidence="2">Flagellar hook-length control protein-like C-terminal domain-containing protein</fullName>
    </recommendedName>
</protein>
<dbReference type="AlphaFoldDB" id="A0A2M8J3F0"/>
<name>A0A2M8J3F0_9RHOB</name>
<accession>A0A2M8J3F0</accession>
<dbReference type="OrthoDB" id="7203912at2"/>
<dbReference type="InterPro" id="IPR021136">
    <property type="entry name" value="Flagellar_hook_control-like_C"/>
</dbReference>
<dbReference type="Gene3D" id="3.30.750.140">
    <property type="match status" value="1"/>
</dbReference>
<reference evidence="3 4" key="1">
    <citation type="journal article" date="2018" name="Int. J. Syst. Evol. Microbiol.">
        <title>Pseudooceanicola lipolyticus sp. nov., a marine alphaproteobacterium, reclassification of Oceanicola flagellatus as Pseudooceanicola flagellatus comb. nov. and emended description of the genus Pseudooceanicola.</title>
        <authorList>
            <person name="Huang M.-M."/>
            <person name="Guo L.-L."/>
            <person name="Wu Y.-H."/>
            <person name="Lai Q.-L."/>
            <person name="Shao Z.-Z."/>
            <person name="Wang C.-S."/>
            <person name="Wu M."/>
            <person name="Xu X.-W."/>
        </authorList>
    </citation>
    <scope>NUCLEOTIDE SEQUENCE [LARGE SCALE GENOMIC DNA]</scope>
    <source>
        <strain evidence="3 4">157</strain>
    </source>
</reference>
<proteinExistence type="predicted"/>
<dbReference type="EMBL" id="PGTB01000017">
    <property type="protein sequence ID" value="PJE37309.1"/>
    <property type="molecule type" value="Genomic_DNA"/>
</dbReference>
<dbReference type="Proteomes" id="UP000231553">
    <property type="component" value="Unassembled WGS sequence"/>
</dbReference>
<dbReference type="InterPro" id="IPR038610">
    <property type="entry name" value="FliK-like_C_sf"/>
</dbReference>
<feature type="compositionally biased region" description="Polar residues" evidence="1">
    <location>
        <begin position="456"/>
        <end position="465"/>
    </location>
</feature>
<feature type="domain" description="Flagellar hook-length control protein-like C-terminal" evidence="2">
    <location>
        <begin position="522"/>
        <end position="597"/>
    </location>
</feature>
<evidence type="ECO:0000313" key="3">
    <source>
        <dbReference type="EMBL" id="PJE37309.1"/>
    </source>
</evidence>
<evidence type="ECO:0000259" key="2">
    <source>
        <dbReference type="Pfam" id="PF02120"/>
    </source>
</evidence>
<evidence type="ECO:0000313" key="4">
    <source>
        <dbReference type="Proteomes" id="UP000231553"/>
    </source>
</evidence>
<feature type="region of interest" description="Disordered" evidence="1">
    <location>
        <begin position="93"/>
        <end position="125"/>
    </location>
</feature>
<keyword evidence="4" id="KW-1185">Reference proteome</keyword>
<dbReference type="Pfam" id="PF02120">
    <property type="entry name" value="Flg_hook"/>
    <property type="match status" value="1"/>
</dbReference>
<sequence length="634" mass="66389">MDTTPILRPSATAVSLPLGLAAPASGLAESNGDFAGIFRQLWSFAQRPETGSSERRAVTAPEDLETHGDAAAAEHADPAEVIPADAGLDTERQASVVEPPERSGRAPGRAPPPGRFETVGREDGWTQQEKAPIGVPTAEISSRMLGPERQDIAAPIQAAEEAEAQAKAPLAPIIAAGQQRSLGQNRAVLQMLSMSSQRPAPPDPQPSIKSAPARTAPSEAARTIDVHANGDRLSAPPARPGAALADQREPPPAWASSSVPPDRDAAPAQPGVPPIAPFSLQQGEGGLHLAQGSPRRGFESAWAAGDPDRALARTSARASCTHFSPLVPEVSRHGSGMTRPRLAERGQPVQPVEDAPPSQSAELLAKRKPADAIPILRAAQEAGPAAPPITQVAAGRPDKAATLAARTAALQGRHERQIAQPGELPNPEHSIVGLAPTQTGQTPPPDGNHQLPPVTQIDSTGQTRAGANGLARLDQPGGERGDAAPLRLDISGLTNPTGGDPQLQKSEAARVPTAQLVDHLLRQPERAVEISLHPRELGRVHMALAVSEHGMTLTITADRPETLDLMRRHIDQLAQEFRQLGQNEVGFAFRQGDADRQPGQDQNAVAGPVAGDAKEAAEPLYLGPVVHTGLDLRL</sequence>
<evidence type="ECO:0000256" key="1">
    <source>
        <dbReference type="SAM" id="MobiDB-lite"/>
    </source>
</evidence>
<feature type="region of interest" description="Disordered" evidence="1">
    <location>
        <begin position="194"/>
        <end position="301"/>
    </location>
</feature>
<dbReference type="RefSeq" id="WP_100161893.1">
    <property type="nucleotide sequence ID" value="NZ_PGTB01000017.1"/>
</dbReference>
<organism evidence="3 4">
    <name type="scientific">Pseudooceanicola lipolyticus</name>
    <dbReference type="NCBI Taxonomy" id="2029104"/>
    <lineage>
        <taxon>Bacteria</taxon>
        <taxon>Pseudomonadati</taxon>
        <taxon>Pseudomonadota</taxon>
        <taxon>Alphaproteobacteria</taxon>
        <taxon>Rhodobacterales</taxon>
        <taxon>Paracoccaceae</taxon>
        <taxon>Pseudooceanicola</taxon>
    </lineage>
</organism>
<comment type="caution">
    <text evidence="3">The sequence shown here is derived from an EMBL/GenBank/DDBJ whole genome shotgun (WGS) entry which is preliminary data.</text>
</comment>